<dbReference type="Pfam" id="PF19289">
    <property type="entry name" value="PmbA_TldD_3rd"/>
    <property type="match status" value="1"/>
</dbReference>
<organism evidence="6 7">
    <name type="scientific">Ochrobactrum soli</name>
    <dbReference type="NCBI Taxonomy" id="2448455"/>
    <lineage>
        <taxon>Bacteria</taxon>
        <taxon>Pseudomonadati</taxon>
        <taxon>Pseudomonadota</taxon>
        <taxon>Alphaproteobacteria</taxon>
        <taxon>Hyphomicrobiales</taxon>
        <taxon>Brucellaceae</taxon>
        <taxon>Brucella/Ochrobactrum group</taxon>
        <taxon>Ochrobactrum</taxon>
    </lineage>
</organism>
<comment type="similarity">
    <text evidence="1">Belongs to the peptidase U62 family.</text>
</comment>
<sequence>MDGLALMPPDFGNIETRYGCNQPNVDQIDDIFLASPGHDPLHNAMSGQAEASLPKRDYAMISDNSAEKLVERAAQLVKAAQRAGADHADAVVMRARSVSVSVRLGKVEGTESSESDDFALRVFVGRRIASVSANAGADPDRLAERAVAMARVAPEDPYEALVDPALLVKSPRDLDLYDTTEIDTDRLTQDALATEAAALEVKGVTNSGGAGASRSLGGLVLVTSTGFAGHYAATRFGRSVSAIAGEGTRMERDYDFSSRLHFADLDTPDAIGRSAGERAVRRLGARQAKTGPVTVVFDPRLARGIAGHLASAINGASVARKTSFLRDSLGKQILKQGINVTDNPLRMRGSSSRPFDGEGIEGQPLTMIEDGVLQHWLLSGSSARELGQTGNGRGVRSGSGVSPASTNFAIEPGAQSPEDLIRAVGTGFYVTEVFGQGVDMITGQYSRGASGFWIENGELAYPVSEVTIASNLKDMFLNLTPASDIDRNFGMTAPTLVIEGMTLAGN</sequence>
<dbReference type="InterPro" id="IPR045569">
    <property type="entry name" value="Metalloprtase-TldD/E_C"/>
</dbReference>
<protein>
    <submittedName>
        <fullName evidence="6">TldE protein, part of TldE/TldD proteolytic complex</fullName>
    </submittedName>
</protein>
<feature type="domain" description="Metalloprotease TldD/E central" evidence="5">
    <location>
        <begin position="179"/>
        <end position="283"/>
    </location>
</feature>
<dbReference type="AlphaFoldDB" id="A0A2P9HIM7"/>
<feature type="region of interest" description="Disordered" evidence="2">
    <location>
        <begin position="387"/>
        <end position="412"/>
    </location>
</feature>
<dbReference type="GO" id="GO:0008237">
    <property type="term" value="F:metallopeptidase activity"/>
    <property type="evidence" value="ECO:0007669"/>
    <property type="project" value="InterPro"/>
</dbReference>
<feature type="domain" description="Metalloprotease TldD/E N-terminal" evidence="3">
    <location>
        <begin position="88"/>
        <end position="150"/>
    </location>
</feature>
<dbReference type="SUPFAM" id="SSF111283">
    <property type="entry name" value="Putative modulator of DNA gyrase, PmbA/TldD"/>
    <property type="match status" value="1"/>
</dbReference>
<dbReference type="EMBL" id="OOFM01000004">
    <property type="protein sequence ID" value="SPL63948.1"/>
    <property type="molecule type" value="Genomic_DNA"/>
</dbReference>
<dbReference type="InterPro" id="IPR002510">
    <property type="entry name" value="Metalloprtase-TldD/E_N"/>
</dbReference>
<evidence type="ECO:0000256" key="1">
    <source>
        <dbReference type="ARBA" id="ARBA00005836"/>
    </source>
</evidence>
<evidence type="ECO:0000259" key="3">
    <source>
        <dbReference type="Pfam" id="PF01523"/>
    </source>
</evidence>
<dbReference type="Gene3D" id="3.30.2290.10">
    <property type="entry name" value="PmbA/TldD superfamily"/>
    <property type="match status" value="1"/>
</dbReference>
<reference evidence="7" key="1">
    <citation type="submission" date="2017-12" db="EMBL/GenBank/DDBJ databases">
        <authorList>
            <person name="Diaz M."/>
        </authorList>
    </citation>
    <scope>NUCLEOTIDE SEQUENCE [LARGE SCALE GENOMIC DNA]</scope>
    <source>
        <strain evidence="7">FI11154</strain>
    </source>
</reference>
<gene>
    <name evidence="6" type="ORF">OHAE_3880</name>
</gene>
<dbReference type="Proteomes" id="UP000246073">
    <property type="component" value="Unassembled WGS sequence"/>
</dbReference>
<dbReference type="PANTHER" id="PTHR43421:SF1">
    <property type="entry name" value="METALLOPROTEASE PMBA"/>
    <property type="match status" value="1"/>
</dbReference>
<evidence type="ECO:0000313" key="6">
    <source>
        <dbReference type="EMBL" id="SPL63948.1"/>
    </source>
</evidence>
<feature type="domain" description="Metalloprotease TldD/E C-terminal" evidence="4">
    <location>
        <begin position="290"/>
        <end position="505"/>
    </location>
</feature>
<accession>A0A2P9HIM7</accession>
<evidence type="ECO:0000313" key="7">
    <source>
        <dbReference type="Proteomes" id="UP000246073"/>
    </source>
</evidence>
<dbReference type="InterPro" id="IPR035068">
    <property type="entry name" value="TldD/PmbA_N"/>
</dbReference>
<dbReference type="GO" id="GO:0006508">
    <property type="term" value="P:proteolysis"/>
    <property type="evidence" value="ECO:0007669"/>
    <property type="project" value="InterPro"/>
</dbReference>
<dbReference type="Pfam" id="PF01523">
    <property type="entry name" value="PmbA_TldD_1st"/>
    <property type="match status" value="1"/>
</dbReference>
<proteinExistence type="inferred from homology"/>
<dbReference type="GO" id="GO:0005829">
    <property type="term" value="C:cytosol"/>
    <property type="evidence" value="ECO:0007669"/>
    <property type="project" value="TreeGrafter"/>
</dbReference>
<evidence type="ECO:0000259" key="5">
    <source>
        <dbReference type="Pfam" id="PF19290"/>
    </source>
</evidence>
<dbReference type="InterPro" id="IPR036059">
    <property type="entry name" value="TldD/PmbA_sf"/>
</dbReference>
<name>A0A2P9HIM7_9HYPH</name>
<dbReference type="Pfam" id="PF19290">
    <property type="entry name" value="PmbA_TldD_2nd"/>
    <property type="match status" value="1"/>
</dbReference>
<evidence type="ECO:0000259" key="4">
    <source>
        <dbReference type="Pfam" id="PF19289"/>
    </source>
</evidence>
<dbReference type="InterPro" id="IPR047657">
    <property type="entry name" value="PmbA"/>
</dbReference>
<dbReference type="PANTHER" id="PTHR43421">
    <property type="entry name" value="METALLOPROTEASE PMBA"/>
    <property type="match status" value="1"/>
</dbReference>
<evidence type="ECO:0000256" key="2">
    <source>
        <dbReference type="SAM" id="MobiDB-lite"/>
    </source>
</evidence>
<dbReference type="InterPro" id="IPR045570">
    <property type="entry name" value="Metalloprtase-TldD/E_cen_dom"/>
</dbReference>